<accession>A0A0M9EMQ2</accession>
<keyword evidence="2" id="KW-0732">Signal</keyword>
<feature type="signal peptide" evidence="2">
    <location>
        <begin position="1"/>
        <end position="18"/>
    </location>
</feature>
<evidence type="ECO:0000313" key="3">
    <source>
        <dbReference type="EMBL" id="KPA36228.1"/>
    </source>
</evidence>
<gene>
    <name evidence="3" type="ORF">FLAG1_11018</name>
</gene>
<name>A0A0M9EMQ2_FUSLA</name>
<comment type="caution">
    <text evidence="3">The sequence shown here is derived from an EMBL/GenBank/DDBJ whole genome shotgun (WGS) entry which is preliminary data.</text>
</comment>
<protein>
    <submittedName>
        <fullName evidence="3">Class iii nucleotidyl cyclase</fullName>
    </submittedName>
</protein>
<evidence type="ECO:0000313" key="4">
    <source>
        <dbReference type="Proteomes" id="UP000037904"/>
    </source>
</evidence>
<keyword evidence="4" id="KW-1185">Reference proteome</keyword>
<evidence type="ECO:0000256" key="1">
    <source>
        <dbReference type="SAM" id="MobiDB-lite"/>
    </source>
</evidence>
<dbReference type="OrthoDB" id="5153211at2759"/>
<dbReference type="AlphaFoldDB" id="A0A0M9EMQ2"/>
<sequence length="437" mass="47824">MRFSAALVTVLGLGRAMAQEDAERDKLADLVKQDISANFNRTLDLLKDRNKFSASSVTDLAKLFGWQVSGSLDGDILKLDKVTVNIGQAATIGGMLVNGDYNMAADALKDWAKNFGTTALAFLPKVGALGNLPGFLTMLVSIAGTIDGHYHASTYAGREAEAACFSNESQTYKGLCDNCSPNLVISLLGKLHNCSDEKVALRDGPRDLDTAQQLCSTVLCSTYASGAPGGRDAILSNPYRYDPLRSFWCMTKEKQIGLLLNPTIGAALSENLGVIDYHEFRNKLVDPCKKLYGGGSENKCPTNDVFQKKNQQFPPVEYCAPGLRAAPLPRYVQDPKNSSLFTDESTWMQYKKNDNRTSTWTGKCGSYRESSDGLLNHGCCGPFDFPTGHFIVKPEDGAPWCQGVRDENLKVPDNEKMIPTPDNIQGYRVGRPDEDWL</sequence>
<reference evidence="3 4" key="1">
    <citation type="submission" date="2015-04" db="EMBL/GenBank/DDBJ databases">
        <title>The draft genome sequence of Fusarium langsethiae, a T-2/HT-2 mycotoxin producer.</title>
        <authorList>
            <person name="Lysoe E."/>
            <person name="Divon H.H."/>
            <person name="Terzi V."/>
            <person name="Orru L."/>
            <person name="Lamontanara A."/>
            <person name="Kolseth A.-K."/>
            <person name="Frandsen R.J."/>
            <person name="Nielsen K."/>
            <person name="Thrane U."/>
        </authorList>
    </citation>
    <scope>NUCLEOTIDE SEQUENCE [LARGE SCALE GENOMIC DNA]</scope>
    <source>
        <strain evidence="3 4">Fl201059</strain>
    </source>
</reference>
<evidence type="ECO:0000256" key="2">
    <source>
        <dbReference type="SAM" id="SignalP"/>
    </source>
</evidence>
<feature type="chain" id="PRO_5005835182" evidence="2">
    <location>
        <begin position="19"/>
        <end position="437"/>
    </location>
</feature>
<dbReference type="EMBL" id="JXCE01000708">
    <property type="protein sequence ID" value="KPA36228.1"/>
    <property type="molecule type" value="Genomic_DNA"/>
</dbReference>
<dbReference type="Proteomes" id="UP000037904">
    <property type="component" value="Unassembled WGS sequence"/>
</dbReference>
<proteinExistence type="predicted"/>
<organism evidence="3 4">
    <name type="scientific">Fusarium langsethiae</name>
    <dbReference type="NCBI Taxonomy" id="179993"/>
    <lineage>
        <taxon>Eukaryota</taxon>
        <taxon>Fungi</taxon>
        <taxon>Dikarya</taxon>
        <taxon>Ascomycota</taxon>
        <taxon>Pezizomycotina</taxon>
        <taxon>Sordariomycetes</taxon>
        <taxon>Hypocreomycetidae</taxon>
        <taxon>Hypocreales</taxon>
        <taxon>Nectriaceae</taxon>
        <taxon>Fusarium</taxon>
    </lineage>
</organism>
<feature type="region of interest" description="Disordered" evidence="1">
    <location>
        <begin position="414"/>
        <end position="437"/>
    </location>
</feature>